<dbReference type="GO" id="GO:0008380">
    <property type="term" value="P:RNA splicing"/>
    <property type="evidence" value="ECO:0007669"/>
    <property type="project" value="UniProtKB-KW"/>
</dbReference>
<dbReference type="OrthoDB" id="4961379at2759"/>
<reference evidence="12 13" key="1">
    <citation type="journal article" date="2016" name="Genome Biol. Evol.">
        <title>Divergent and convergent evolution of fungal pathogenicity.</title>
        <authorList>
            <person name="Shang Y."/>
            <person name="Xiao G."/>
            <person name="Zheng P."/>
            <person name="Cen K."/>
            <person name="Zhan S."/>
            <person name="Wang C."/>
        </authorList>
    </citation>
    <scope>NUCLEOTIDE SEQUENCE [LARGE SCALE GENOMIC DNA]</scope>
    <source>
        <strain evidence="12 13">RCEF 2490</strain>
    </source>
</reference>
<evidence type="ECO:0000256" key="6">
    <source>
        <dbReference type="ARBA" id="ARBA00022664"/>
    </source>
</evidence>
<comment type="similarity">
    <text evidence="3">Belongs to the SQS1 family.</text>
</comment>
<keyword evidence="6" id="KW-0507">mRNA processing</keyword>
<dbReference type="PANTHER" id="PTHR14195">
    <property type="entry name" value="G PATCH DOMAIN CONTAINING PROTEIN 2"/>
    <property type="match status" value="1"/>
</dbReference>
<keyword evidence="5" id="KW-0963">Cytoplasm</keyword>
<dbReference type="CDD" id="cd02646">
    <property type="entry name" value="R3H_G-patch"/>
    <property type="match status" value="1"/>
</dbReference>
<evidence type="ECO:0000313" key="13">
    <source>
        <dbReference type="Proteomes" id="UP000078544"/>
    </source>
</evidence>
<dbReference type="InterPro" id="IPR001374">
    <property type="entry name" value="R3H_dom"/>
</dbReference>
<dbReference type="GO" id="GO:0003676">
    <property type="term" value="F:nucleic acid binding"/>
    <property type="evidence" value="ECO:0007669"/>
    <property type="project" value="UniProtKB-UniRule"/>
</dbReference>
<dbReference type="AlphaFoldDB" id="A0A168A3I8"/>
<evidence type="ECO:0000256" key="3">
    <source>
        <dbReference type="ARBA" id="ARBA00010306"/>
    </source>
</evidence>
<feature type="region of interest" description="Disordered" evidence="9">
    <location>
        <begin position="113"/>
        <end position="134"/>
    </location>
</feature>
<evidence type="ECO:0000256" key="1">
    <source>
        <dbReference type="ARBA" id="ARBA00004123"/>
    </source>
</evidence>
<dbReference type="PROSITE" id="PS51061">
    <property type="entry name" value="R3H"/>
    <property type="match status" value="1"/>
</dbReference>
<evidence type="ECO:0000256" key="2">
    <source>
        <dbReference type="ARBA" id="ARBA00004496"/>
    </source>
</evidence>
<dbReference type="InterPro" id="IPR000467">
    <property type="entry name" value="G_patch_dom"/>
</dbReference>
<protein>
    <recommendedName>
        <fullName evidence="4">Protein SQS1</fullName>
    </recommendedName>
</protein>
<keyword evidence="13" id="KW-1185">Reference proteome</keyword>
<dbReference type="Pfam" id="PF01585">
    <property type="entry name" value="G-patch"/>
    <property type="match status" value="1"/>
</dbReference>
<evidence type="ECO:0000259" key="11">
    <source>
        <dbReference type="PROSITE" id="PS51061"/>
    </source>
</evidence>
<dbReference type="SMART" id="SM00393">
    <property type="entry name" value="R3H"/>
    <property type="match status" value="1"/>
</dbReference>
<feature type="region of interest" description="Disordered" evidence="9">
    <location>
        <begin position="1"/>
        <end position="47"/>
    </location>
</feature>
<organism evidence="12 13">
    <name type="scientific">Moelleriella libera RCEF 2490</name>
    <dbReference type="NCBI Taxonomy" id="1081109"/>
    <lineage>
        <taxon>Eukaryota</taxon>
        <taxon>Fungi</taxon>
        <taxon>Dikarya</taxon>
        <taxon>Ascomycota</taxon>
        <taxon>Pezizomycotina</taxon>
        <taxon>Sordariomycetes</taxon>
        <taxon>Hypocreomycetidae</taxon>
        <taxon>Hypocreales</taxon>
        <taxon>Clavicipitaceae</taxon>
        <taxon>Moelleriella</taxon>
    </lineage>
</organism>
<evidence type="ECO:0000313" key="12">
    <source>
        <dbReference type="EMBL" id="KZZ93421.1"/>
    </source>
</evidence>
<dbReference type="PROSITE" id="PS50174">
    <property type="entry name" value="G_PATCH"/>
    <property type="match status" value="1"/>
</dbReference>
<accession>A0A168A3I8</accession>
<feature type="domain" description="R3H" evidence="11">
    <location>
        <begin position="466"/>
        <end position="528"/>
    </location>
</feature>
<keyword evidence="7" id="KW-0508">mRNA splicing</keyword>
<evidence type="ECO:0000259" key="10">
    <source>
        <dbReference type="PROSITE" id="PS50174"/>
    </source>
</evidence>
<feature type="region of interest" description="Disordered" evidence="9">
    <location>
        <begin position="190"/>
        <end position="216"/>
    </location>
</feature>
<comment type="caution">
    <text evidence="12">The sequence shown here is derived from an EMBL/GenBank/DDBJ whole genome shotgun (WGS) entry which is preliminary data.</text>
</comment>
<dbReference type="EMBL" id="AZGY01000013">
    <property type="protein sequence ID" value="KZZ93421.1"/>
    <property type="molecule type" value="Genomic_DNA"/>
</dbReference>
<gene>
    <name evidence="12" type="ORF">AAL_05806</name>
</gene>
<feature type="region of interest" description="Disordered" evidence="9">
    <location>
        <begin position="295"/>
        <end position="331"/>
    </location>
</feature>
<keyword evidence="8" id="KW-0539">Nucleus</keyword>
<dbReference type="InterPro" id="IPR051189">
    <property type="entry name" value="Splicing_assoc_domain"/>
</dbReference>
<comment type="subcellular location">
    <subcellularLocation>
        <location evidence="2">Cytoplasm</location>
    </subcellularLocation>
    <subcellularLocation>
        <location evidence="1">Nucleus</location>
    </subcellularLocation>
</comment>
<dbReference type="Pfam" id="PF01424">
    <property type="entry name" value="R3H"/>
    <property type="match status" value="1"/>
</dbReference>
<proteinExistence type="inferred from homology"/>
<evidence type="ECO:0000256" key="7">
    <source>
        <dbReference type="ARBA" id="ARBA00023187"/>
    </source>
</evidence>
<evidence type="ECO:0000256" key="8">
    <source>
        <dbReference type="ARBA" id="ARBA00023242"/>
    </source>
</evidence>
<dbReference type="STRING" id="1081109.A0A168A3I8"/>
<feature type="compositionally biased region" description="Polar residues" evidence="9">
    <location>
        <begin position="23"/>
        <end position="33"/>
    </location>
</feature>
<dbReference type="Gene3D" id="3.30.1370.50">
    <property type="entry name" value="R3H-like domain"/>
    <property type="match status" value="1"/>
</dbReference>
<dbReference type="GO" id="GO:0005634">
    <property type="term" value="C:nucleus"/>
    <property type="evidence" value="ECO:0007669"/>
    <property type="project" value="UniProtKB-SubCell"/>
</dbReference>
<feature type="compositionally biased region" description="Basic residues" evidence="9">
    <location>
        <begin position="1"/>
        <end position="16"/>
    </location>
</feature>
<dbReference type="SUPFAM" id="SSF82708">
    <property type="entry name" value="R3H domain"/>
    <property type="match status" value="1"/>
</dbReference>
<dbReference type="InterPro" id="IPR034082">
    <property type="entry name" value="R3H_G-patch"/>
</dbReference>
<feature type="compositionally biased region" description="Basic and acidic residues" evidence="9">
    <location>
        <begin position="301"/>
        <end position="328"/>
    </location>
</feature>
<dbReference type="SMART" id="SM00443">
    <property type="entry name" value="G_patch"/>
    <property type="match status" value="1"/>
</dbReference>
<name>A0A168A3I8_9HYPO</name>
<sequence length="634" mass="69965">MSRSKKRARPGKRLPKERKGANLSLQSLTSANYERTRIPPALNPSLADYSSGKSNFGSYPGYSSKAQSGFTLAEEALQTSLQDHSSWNDHTRLRGKPILFISAGQTRPLECEAVSGPSETVSVDKGSQEESVNTRDKEIAALSHYRLAQTSNDDTFCQETKATTPERAPSADSNSSDEVILFRGRNARTGKHSIASTSKRRDVSLPVPDRGMTPVDGLTSSISIPVAANIAAFTKGRTEKRRRSRRSGVDEDILADYVENMRDYGEFDSIQQQSHQNSRNLGASDDAISFGSLSSSQISEHLSDSEEEKTGHAESAEKSSHVLREHQNKIGGNSIAVDEKKLVEMISAQTLDSFATPDVDGHSSEAEDEERIHLFAGLATYEEIDFGSVDWRPSSRRRSKKGQIAQAVPTGFDNVDSDLEMQMQMAWKNDRTRKKERKIQREELRALGMLRKDAKPDTMTAKYPLGMTIEEVAKEVEAFIRGEDEVVSFPPMDIHARRIIHELANKFNIKSKSIGKSDQRRPTLIRTKRTLPFADAKFSQAIGSIRRRFLPRLDNKGKRNGKARENRGASMAAACYHEGEIVGAAAPELGAENRGRAMLEKMGWSRGTALGTGGNKGILQPVTHTMKRSKAGLG</sequence>
<feature type="domain" description="G-patch" evidence="10">
    <location>
        <begin position="591"/>
        <end position="634"/>
    </location>
</feature>
<dbReference type="GO" id="GO:0005737">
    <property type="term" value="C:cytoplasm"/>
    <property type="evidence" value="ECO:0007669"/>
    <property type="project" value="UniProtKB-SubCell"/>
</dbReference>
<dbReference type="GO" id="GO:0006397">
    <property type="term" value="P:mRNA processing"/>
    <property type="evidence" value="ECO:0007669"/>
    <property type="project" value="UniProtKB-KW"/>
</dbReference>
<dbReference type="InterPro" id="IPR036867">
    <property type="entry name" value="R3H_dom_sf"/>
</dbReference>
<evidence type="ECO:0000256" key="5">
    <source>
        <dbReference type="ARBA" id="ARBA00022490"/>
    </source>
</evidence>
<evidence type="ECO:0000256" key="9">
    <source>
        <dbReference type="SAM" id="MobiDB-lite"/>
    </source>
</evidence>
<evidence type="ECO:0000256" key="4">
    <source>
        <dbReference type="ARBA" id="ARBA00018964"/>
    </source>
</evidence>
<dbReference type="Proteomes" id="UP000078544">
    <property type="component" value="Unassembled WGS sequence"/>
</dbReference>